<proteinExistence type="predicted"/>
<keyword evidence="1" id="KW-0812">Transmembrane</keyword>
<dbReference type="InterPro" id="IPR007403">
    <property type="entry name" value="DUF456"/>
</dbReference>
<accession>A0A318JH53</accession>
<feature type="transmembrane region" description="Helical" evidence="1">
    <location>
        <begin position="84"/>
        <end position="112"/>
    </location>
</feature>
<dbReference type="Proteomes" id="UP000248395">
    <property type="component" value="Unassembled WGS sequence"/>
</dbReference>
<evidence type="ECO:0000313" key="2">
    <source>
        <dbReference type="EMBL" id="PXX48013.1"/>
    </source>
</evidence>
<evidence type="ECO:0000313" key="3">
    <source>
        <dbReference type="Proteomes" id="UP000248395"/>
    </source>
</evidence>
<protein>
    <recommendedName>
        <fullName evidence="4">DUF456 domain-containing protein</fullName>
    </recommendedName>
</protein>
<name>A0A318JH53_9NEIS</name>
<keyword evidence="1" id="KW-1133">Transmembrane helix</keyword>
<dbReference type="OrthoDB" id="9134540at2"/>
<dbReference type="AlphaFoldDB" id="A0A318JH53"/>
<gene>
    <name evidence="2" type="ORF">DFR38_108100</name>
</gene>
<comment type="caution">
    <text evidence="2">The sequence shown here is derived from an EMBL/GenBank/DDBJ whole genome shotgun (WGS) entry which is preliminary data.</text>
</comment>
<dbReference type="EMBL" id="QJKC01000008">
    <property type="protein sequence ID" value="PXX48013.1"/>
    <property type="molecule type" value="Genomic_DNA"/>
</dbReference>
<keyword evidence="3" id="KW-1185">Reference proteome</keyword>
<dbReference type="PANTHER" id="PTHR39165">
    <property type="entry name" value="IG HYPOTHETICAL 17883"/>
    <property type="match status" value="1"/>
</dbReference>
<evidence type="ECO:0000256" key="1">
    <source>
        <dbReference type="SAM" id="Phobius"/>
    </source>
</evidence>
<reference evidence="2 3" key="1">
    <citation type="submission" date="2018-05" db="EMBL/GenBank/DDBJ databases">
        <title>Genomic Encyclopedia of Type Strains, Phase IV (KMG-IV): sequencing the most valuable type-strain genomes for metagenomic binning, comparative biology and taxonomic classification.</title>
        <authorList>
            <person name="Goeker M."/>
        </authorList>
    </citation>
    <scope>NUCLEOTIDE SEQUENCE [LARGE SCALE GENOMIC DNA]</scope>
    <source>
        <strain evidence="2 3">DSM 25134</strain>
    </source>
</reference>
<dbReference type="Pfam" id="PF04306">
    <property type="entry name" value="DUF456"/>
    <property type="match status" value="1"/>
</dbReference>
<sequence length="159" mass="16211">MTILLILLASLLILIGLAGILFPALPGLPLILGGLLLIGWVDDFQHLGSLSLTILTLITLCGLAVDFLAGLLGAKMTGASKQALWGAFIGSIAGLPMGLAGVILGPLAGAMVGEFIARRDAWQAGRVGLGTLAGFLVGTAAKIGCAFAMLTTAILAWFW</sequence>
<organism evidence="2 3">
    <name type="scientific">Aquitalea magnusonii</name>
    <dbReference type="NCBI Taxonomy" id="332411"/>
    <lineage>
        <taxon>Bacteria</taxon>
        <taxon>Pseudomonadati</taxon>
        <taxon>Pseudomonadota</taxon>
        <taxon>Betaproteobacteria</taxon>
        <taxon>Neisseriales</taxon>
        <taxon>Chromobacteriaceae</taxon>
        <taxon>Aquitalea</taxon>
    </lineage>
</organism>
<feature type="transmembrane region" description="Helical" evidence="1">
    <location>
        <begin position="132"/>
        <end position="158"/>
    </location>
</feature>
<keyword evidence="1" id="KW-0472">Membrane</keyword>
<feature type="transmembrane region" description="Helical" evidence="1">
    <location>
        <begin position="47"/>
        <end position="72"/>
    </location>
</feature>
<evidence type="ECO:0008006" key="4">
    <source>
        <dbReference type="Google" id="ProtNLM"/>
    </source>
</evidence>
<dbReference type="RefSeq" id="WP_059286553.1">
    <property type="nucleotide sequence ID" value="NZ_LNQU01000090.1"/>
</dbReference>
<dbReference type="PANTHER" id="PTHR39165:SF1">
    <property type="entry name" value="DUF456 DOMAIN-CONTAINING PROTEIN"/>
    <property type="match status" value="1"/>
</dbReference>